<sequence length="469" mass="52539">MTVTVPEAVRGIIGKSRLRHDLGTDSLRQANLTKGRHVEKFRAQIRSALATVGDKRLDLDREACELAEWKAWAKAHPCSVGPGDWEAWRECVGQRTAEIRGEGAIWHQDLPIEEGENENLAEGWEFLPGSVQRGNYFRQVAHGEATPVDARHSEYMADKQGKLQARTLADDNRAMKLLLRWLAAENIPPSLESITKKRAQSFAKILPVLANVGPATANKYLSRLSSYWQWLSGVADAAAVNPWRGVALAGARPRDDEKERAFTNGEVARLLSGPATPHMHDLMMLGALTGARLDVIVDLQVGDISADAIQFQSRKRETSERLVPIHPDLKALLERRCAGKKPDEDLFPEWPPVRKAGSMRERSFKASNNFTDYRRKVGVDEVREGHRRALVNFHSFRRWFITRLRHAGVDEPMIAALVGHKQTSITLGIYSDGELIERAAEAVGRLRIPGVNGESIVEPRVIRVRRNRV</sequence>
<feature type="domain" description="Tyr recombinase" evidence="5">
    <location>
        <begin position="257"/>
        <end position="444"/>
    </location>
</feature>
<dbReference type="EMBL" id="JAQYXL010000001">
    <property type="protein sequence ID" value="MEN3230547.1"/>
    <property type="molecule type" value="Genomic_DNA"/>
</dbReference>
<gene>
    <name evidence="6" type="ORF">PUR21_23480</name>
</gene>
<evidence type="ECO:0000313" key="7">
    <source>
        <dbReference type="Proteomes" id="UP001404845"/>
    </source>
</evidence>
<evidence type="ECO:0000256" key="1">
    <source>
        <dbReference type="ARBA" id="ARBA00008857"/>
    </source>
</evidence>
<dbReference type="InterPro" id="IPR011010">
    <property type="entry name" value="DNA_brk_join_enz"/>
</dbReference>
<dbReference type="SUPFAM" id="SSF56349">
    <property type="entry name" value="DNA breaking-rejoining enzymes"/>
    <property type="match status" value="1"/>
</dbReference>
<dbReference type="Gene3D" id="1.10.443.10">
    <property type="entry name" value="Intergrase catalytic core"/>
    <property type="match status" value="1"/>
</dbReference>
<dbReference type="RefSeq" id="WP_200672153.1">
    <property type="nucleotide sequence ID" value="NZ_JACWCW010000109.1"/>
</dbReference>
<dbReference type="InterPro" id="IPR050090">
    <property type="entry name" value="Tyrosine_recombinase_XerCD"/>
</dbReference>
<evidence type="ECO:0000256" key="2">
    <source>
        <dbReference type="ARBA" id="ARBA00022908"/>
    </source>
</evidence>
<dbReference type="PANTHER" id="PTHR30349">
    <property type="entry name" value="PHAGE INTEGRASE-RELATED"/>
    <property type="match status" value="1"/>
</dbReference>
<evidence type="ECO:0000313" key="6">
    <source>
        <dbReference type="EMBL" id="MEN3230547.1"/>
    </source>
</evidence>
<dbReference type="Gene3D" id="1.10.150.130">
    <property type="match status" value="1"/>
</dbReference>
<comment type="caution">
    <text evidence="6">The sequence shown here is derived from an EMBL/GenBank/DDBJ whole genome shotgun (WGS) entry which is preliminary data.</text>
</comment>
<proteinExistence type="inferred from homology"/>
<dbReference type="InterPro" id="IPR002104">
    <property type="entry name" value="Integrase_catalytic"/>
</dbReference>
<keyword evidence="7" id="KW-1185">Reference proteome</keyword>
<evidence type="ECO:0000256" key="4">
    <source>
        <dbReference type="ARBA" id="ARBA00023172"/>
    </source>
</evidence>
<dbReference type="InterPro" id="IPR010998">
    <property type="entry name" value="Integrase_recombinase_N"/>
</dbReference>
<evidence type="ECO:0000256" key="3">
    <source>
        <dbReference type="ARBA" id="ARBA00023125"/>
    </source>
</evidence>
<name>A0ABU9ZGZ1_9HYPH</name>
<dbReference type="InterPro" id="IPR013762">
    <property type="entry name" value="Integrase-like_cat_sf"/>
</dbReference>
<keyword evidence="4" id="KW-0233">DNA recombination</keyword>
<protein>
    <submittedName>
        <fullName evidence="6">Tyrosine-type recombinase/integrase</fullName>
    </submittedName>
</protein>
<keyword evidence="3" id="KW-0238">DNA-binding</keyword>
<dbReference type="PANTHER" id="PTHR30349:SF41">
    <property type="entry name" value="INTEGRASE_RECOMBINASE PROTEIN MJ0367-RELATED"/>
    <property type="match status" value="1"/>
</dbReference>
<dbReference type="Pfam" id="PF00589">
    <property type="entry name" value="Phage_integrase"/>
    <property type="match status" value="1"/>
</dbReference>
<reference evidence="6 7" key="1">
    <citation type="journal article" date="2023" name="PLoS ONE">
        <title>Complete genome assembly of Hawai'i environmental nontuberculous mycobacteria reveals unexpected co-isolation with methylobacteria.</title>
        <authorList>
            <person name="Hendrix J."/>
            <person name="Epperson L.E."/>
            <person name="Tong E.I."/>
            <person name="Chan Y.L."/>
            <person name="Hasan N.A."/>
            <person name="Dawrs S.N."/>
            <person name="Norton G.J."/>
            <person name="Virdi R."/>
            <person name="Crooks J.L."/>
            <person name="Chan E.D."/>
            <person name="Honda J.R."/>
            <person name="Strong M."/>
        </authorList>
    </citation>
    <scope>NUCLEOTIDE SEQUENCE [LARGE SCALE GENOMIC DNA]</scope>
    <source>
        <strain evidence="6 7">NJH_HI01</strain>
    </source>
</reference>
<evidence type="ECO:0000259" key="5">
    <source>
        <dbReference type="PROSITE" id="PS51898"/>
    </source>
</evidence>
<organism evidence="6 7">
    <name type="scientific">Methylorubrum rhodesianum</name>
    <dbReference type="NCBI Taxonomy" id="29427"/>
    <lineage>
        <taxon>Bacteria</taxon>
        <taxon>Pseudomonadati</taxon>
        <taxon>Pseudomonadota</taxon>
        <taxon>Alphaproteobacteria</taxon>
        <taxon>Hyphomicrobiales</taxon>
        <taxon>Methylobacteriaceae</taxon>
        <taxon>Methylorubrum</taxon>
    </lineage>
</organism>
<dbReference type="PROSITE" id="PS51898">
    <property type="entry name" value="TYR_RECOMBINASE"/>
    <property type="match status" value="1"/>
</dbReference>
<keyword evidence="2" id="KW-0229">DNA integration</keyword>
<dbReference type="Proteomes" id="UP001404845">
    <property type="component" value="Unassembled WGS sequence"/>
</dbReference>
<comment type="similarity">
    <text evidence="1">Belongs to the 'phage' integrase family.</text>
</comment>
<accession>A0ABU9ZGZ1</accession>